<feature type="region of interest" description="Disordered" evidence="1">
    <location>
        <begin position="301"/>
        <end position="525"/>
    </location>
</feature>
<feature type="compositionally biased region" description="Acidic residues" evidence="1">
    <location>
        <begin position="107"/>
        <end position="116"/>
    </location>
</feature>
<feature type="region of interest" description="Disordered" evidence="1">
    <location>
        <begin position="542"/>
        <end position="561"/>
    </location>
</feature>
<dbReference type="OrthoDB" id="3069442at2759"/>
<feature type="compositionally biased region" description="Low complexity" evidence="1">
    <location>
        <begin position="249"/>
        <end position="271"/>
    </location>
</feature>
<protein>
    <submittedName>
        <fullName evidence="2">Uncharacterized protein</fullName>
    </submittedName>
</protein>
<feature type="region of interest" description="Disordered" evidence="1">
    <location>
        <begin position="81"/>
        <end position="289"/>
    </location>
</feature>
<evidence type="ECO:0000313" key="2">
    <source>
        <dbReference type="EMBL" id="KAF7338846.1"/>
    </source>
</evidence>
<dbReference type="EMBL" id="JACAZH010000032">
    <property type="protein sequence ID" value="KAF7338846.1"/>
    <property type="molecule type" value="Genomic_DNA"/>
</dbReference>
<feature type="region of interest" description="Disordered" evidence="1">
    <location>
        <begin position="629"/>
        <end position="694"/>
    </location>
</feature>
<comment type="caution">
    <text evidence="2">The sequence shown here is derived from an EMBL/GenBank/DDBJ whole genome shotgun (WGS) entry which is preliminary data.</text>
</comment>
<feature type="compositionally biased region" description="Low complexity" evidence="1">
    <location>
        <begin position="344"/>
        <end position="354"/>
    </location>
</feature>
<feature type="compositionally biased region" description="Low complexity" evidence="1">
    <location>
        <begin position="380"/>
        <end position="399"/>
    </location>
</feature>
<feature type="compositionally biased region" description="Low complexity" evidence="1">
    <location>
        <begin position="153"/>
        <end position="220"/>
    </location>
</feature>
<dbReference type="AlphaFoldDB" id="A0A8H7CJT5"/>
<feature type="compositionally biased region" description="Low complexity" evidence="1">
    <location>
        <begin position="641"/>
        <end position="655"/>
    </location>
</feature>
<accession>A0A8H7CJT5</accession>
<feature type="compositionally biased region" description="Low complexity" evidence="1">
    <location>
        <begin position="435"/>
        <end position="452"/>
    </location>
</feature>
<gene>
    <name evidence="2" type="ORF">MSAN_02207500</name>
</gene>
<dbReference type="Proteomes" id="UP000623467">
    <property type="component" value="Unassembled WGS sequence"/>
</dbReference>
<feature type="compositionally biased region" description="Low complexity" evidence="1">
    <location>
        <begin position="499"/>
        <end position="520"/>
    </location>
</feature>
<organism evidence="2 3">
    <name type="scientific">Mycena sanguinolenta</name>
    <dbReference type="NCBI Taxonomy" id="230812"/>
    <lineage>
        <taxon>Eukaryota</taxon>
        <taxon>Fungi</taxon>
        <taxon>Dikarya</taxon>
        <taxon>Basidiomycota</taxon>
        <taxon>Agaricomycotina</taxon>
        <taxon>Agaricomycetes</taxon>
        <taxon>Agaricomycetidae</taxon>
        <taxon>Agaricales</taxon>
        <taxon>Marasmiineae</taxon>
        <taxon>Mycenaceae</taxon>
        <taxon>Mycena</taxon>
    </lineage>
</organism>
<feature type="compositionally biased region" description="Low complexity" evidence="1">
    <location>
        <begin position="913"/>
        <end position="932"/>
    </location>
</feature>
<feature type="compositionally biased region" description="Low complexity" evidence="1">
    <location>
        <begin position="765"/>
        <end position="798"/>
    </location>
</feature>
<sequence length="932" mass="97233">MSSPLVSIPSPIQPQFCIARPSALDEMQHPGPIHPAPEALRPLAEVNVGVDVAHAQSSTQLQRIKAKRRQGVSDLVIPPSTLFSLNTPPDSASSTWRLTHHCASDSESGEDDDDSEEGGRGGRKGGRGAVVFEFPRPPRGALEAKALFSRAQSHSAQSSGDSGSSGSNVAGSSSYSHSRNSPSSSQNCMYPTSECSSPTSSGPPTTPTSPSSPTHSIRSSVQQPHLPLRRGTNAPVPVKPLSIAKRRAFSASSAVSLSPSPSGSASSVSAAPSPPQPVTATVEGAPGDDEYYAAHARAFVTLARPPPPPPPVPFPLLPRPSVAAGATTPTIPDRSATKRDKGTRPATAPASTRAFGTFESESPLQGRVAAPASVNVPGCTAGASTSTVTTANTTPARPTRAPPPPPVAVETSSTVHPSASTYTLNSPSRAHSHIHSISTSSSSSYSNSSYNSHSHRHSQSQSHASTSASATPFQVSRSPSSSSASSRPRPAMVPNFSRPTSSAGLLSTSASSAPASASASDRAREVNAYARRDTAAYDTLYEDADARSLPPSGPQPKFEAHFDARPPALDARPAAMPLSPSPSQSEFADVAADYAAYAPLLRTPTPGSGFQFGARVMSSWGNWRSRNKLKKRKWKGEEQELSPLVAPALSPVPLSDSEYFSDNEGTREGEAAEYDDDGDVGDDRGASARGRTAAQLLVRPSPRIRFGGAAAAPPFSAAVRARAIVAVPRTPSPGPSAHPCTHRRHHYYHVKVQRPARHSRSQTGALASRWSSSTLSSSHSGPGPTSRSTQKTKSKTLSFARRYLAAKAQSSSTPREPRPFPRPMGSVTILRPPPRLANSNSKRRSSSSSSSGWSGPISGSGSASYYAPPSPASALRPMGTSPAFSPPPAGRRSHDSHSYSRNSYSRHSHTHSHSGQSSISGSAWSVSVSGSA</sequence>
<evidence type="ECO:0000313" key="3">
    <source>
        <dbReference type="Proteomes" id="UP000623467"/>
    </source>
</evidence>
<evidence type="ECO:0000256" key="1">
    <source>
        <dbReference type="SAM" id="MobiDB-lite"/>
    </source>
</evidence>
<feature type="compositionally biased region" description="Pro residues" evidence="1">
    <location>
        <begin position="304"/>
        <end position="318"/>
    </location>
</feature>
<feature type="compositionally biased region" description="Acidic residues" evidence="1">
    <location>
        <begin position="671"/>
        <end position="680"/>
    </location>
</feature>
<feature type="compositionally biased region" description="Polar residues" evidence="1">
    <location>
        <begin position="416"/>
        <end position="427"/>
    </location>
</feature>
<feature type="compositionally biased region" description="Low complexity" evidence="1">
    <location>
        <begin position="459"/>
        <end position="490"/>
    </location>
</feature>
<reference evidence="2" key="1">
    <citation type="submission" date="2020-05" db="EMBL/GenBank/DDBJ databases">
        <title>Mycena genomes resolve the evolution of fungal bioluminescence.</title>
        <authorList>
            <person name="Tsai I.J."/>
        </authorList>
    </citation>
    <scope>NUCLEOTIDE SEQUENCE</scope>
    <source>
        <strain evidence="2">160909Yilan</strain>
    </source>
</reference>
<proteinExistence type="predicted"/>
<feature type="compositionally biased region" description="Low complexity" evidence="1">
    <location>
        <begin position="846"/>
        <end position="867"/>
    </location>
</feature>
<feature type="region of interest" description="Disordered" evidence="1">
    <location>
        <begin position="752"/>
        <end position="932"/>
    </location>
</feature>
<feature type="compositionally biased region" description="Polar residues" evidence="1">
    <location>
        <begin position="81"/>
        <end position="97"/>
    </location>
</feature>
<keyword evidence="3" id="KW-1185">Reference proteome</keyword>
<name>A0A8H7CJT5_9AGAR</name>